<comment type="caution">
    <text evidence="7">The sequence shown here is derived from an EMBL/GenBank/DDBJ whole genome shotgun (WGS) entry which is preliminary data.</text>
</comment>
<dbReference type="RefSeq" id="WP_188314751.1">
    <property type="nucleotide sequence ID" value="NZ_JABTCG010000004.1"/>
</dbReference>
<evidence type="ECO:0000256" key="3">
    <source>
        <dbReference type="ARBA" id="ARBA00022801"/>
    </source>
</evidence>
<feature type="region of interest" description="Disordered" evidence="5">
    <location>
        <begin position="32"/>
        <end position="59"/>
    </location>
</feature>
<dbReference type="EMBL" id="JABTCG010000004">
    <property type="protein sequence ID" value="MBD0851647.1"/>
    <property type="molecule type" value="Genomic_DNA"/>
</dbReference>
<dbReference type="PANTHER" id="PTHR47053">
    <property type="entry name" value="MUREIN DD-ENDOPEPTIDASE MEPH-RELATED"/>
    <property type="match status" value="1"/>
</dbReference>
<keyword evidence="8" id="KW-1185">Reference proteome</keyword>
<evidence type="ECO:0000256" key="1">
    <source>
        <dbReference type="ARBA" id="ARBA00007074"/>
    </source>
</evidence>
<reference evidence="7 8" key="1">
    <citation type="submission" date="2020-05" db="EMBL/GenBank/DDBJ databases">
        <title>The draft genome sequence of Maribacter arenosus CAU 1321.</title>
        <authorList>
            <person name="Mu L."/>
        </authorList>
    </citation>
    <scope>NUCLEOTIDE SEQUENCE [LARGE SCALE GENOMIC DNA]</scope>
    <source>
        <strain evidence="7 8">CAU 1321</strain>
    </source>
</reference>
<name>A0ABR7VDD8_9FLAO</name>
<organism evidence="7 8">
    <name type="scientific">Maribacter arenosus</name>
    <dbReference type="NCBI Taxonomy" id="1854708"/>
    <lineage>
        <taxon>Bacteria</taxon>
        <taxon>Pseudomonadati</taxon>
        <taxon>Bacteroidota</taxon>
        <taxon>Flavobacteriia</taxon>
        <taxon>Flavobacteriales</taxon>
        <taxon>Flavobacteriaceae</taxon>
        <taxon>Maribacter</taxon>
    </lineage>
</organism>
<dbReference type="InterPro" id="IPR038765">
    <property type="entry name" value="Papain-like_cys_pep_sf"/>
</dbReference>
<evidence type="ECO:0000256" key="4">
    <source>
        <dbReference type="ARBA" id="ARBA00022807"/>
    </source>
</evidence>
<dbReference type="PANTHER" id="PTHR47053:SF1">
    <property type="entry name" value="MUREIN DD-ENDOPEPTIDASE MEPH-RELATED"/>
    <property type="match status" value="1"/>
</dbReference>
<gene>
    <name evidence="7" type="ORF">HPE63_13285</name>
</gene>
<evidence type="ECO:0000313" key="8">
    <source>
        <dbReference type="Proteomes" id="UP000598350"/>
    </source>
</evidence>
<dbReference type="PROSITE" id="PS51257">
    <property type="entry name" value="PROKAR_LIPOPROTEIN"/>
    <property type="match status" value="1"/>
</dbReference>
<comment type="similarity">
    <text evidence="1">Belongs to the peptidase C40 family.</text>
</comment>
<proteinExistence type="inferred from homology"/>
<evidence type="ECO:0000256" key="2">
    <source>
        <dbReference type="ARBA" id="ARBA00022670"/>
    </source>
</evidence>
<dbReference type="InterPro" id="IPR051202">
    <property type="entry name" value="Peptidase_C40"/>
</dbReference>
<dbReference type="Proteomes" id="UP000598350">
    <property type="component" value="Unassembled WGS sequence"/>
</dbReference>
<keyword evidence="4" id="KW-0788">Thiol protease</keyword>
<dbReference type="InterPro" id="IPR000064">
    <property type="entry name" value="NLP_P60_dom"/>
</dbReference>
<sequence>MKRTYPFIILLIFLGGCIAKKKTTYAKERKITVEASPENQSSEESYEGTDGLDAHSSPSKVNDIINTALTYSGVRYKYGGTTKKGMDCSGLLYVAFKENDVAFPRVSSAMANQGKRIHVNQVEKGDLLFFKTSRRGKKINHVGLVVAVENDEIKFIHASTSRGVIVSSLREGYWNYSFVKATRVL</sequence>
<keyword evidence="3" id="KW-0378">Hydrolase</keyword>
<protein>
    <submittedName>
        <fullName evidence="7">C40 family peptidase</fullName>
    </submittedName>
</protein>
<evidence type="ECO:0000259" key="6">
    <source>
        <dbReference type="PROSITE" id="PS51935"/>
    </source>
</evidence>
<dbReference type="SUPFAM" id="SSF54001">
    <property type="entry name" value="Cysteine proteinases"/>
    <property type="match status" value="1"/>
</dbReference>
<accession>A0ABR7VDD8</accession>
<evidence type="ECO:0000256" key="5">
    <source>
        <dbReference type="SAM" id="MobiDB-lite"/>
    </source>
</evidence>
<feature type="domain" description="NlpC/P60" evidence="6">
    <location>
        <begin position="58"/>
        <end position="185"/>
    </location>
</feature>
<dbReference type="Gene3D" id="3.90.1720.10">
    <property type="entry name" value="endopeptidase domain like (from Nostoc punctiforme)"/>
    <property type="match status" value="1"/>
</dbReference>
<evidence type="ECO:0000313" key="7">
    <source>
        <dbReference type="EMBL" id="MBD0851647.1"/>
    </source>
</evidence>
<dbReference type="Pfam" id="PF00877">
    <property type="entry name" value="NLPC_P60"/>
    <property type="match status" value="1"/>
</dbReference>
<keyword evidence="2" id="KW-0645">Protease</keyword>
<dbReference type="PROSITE" id="PS51935">
    <property type="entry name" value="NLPC_P60"/>
    <property type="match status" value="1"/>
</dbReference>